<sequence length="65" mass="7568">MRTNIVIDETLIQSVMQETGLKTKREAVERGLQLLLRLSRQARIREFRGKLQWEGDLEASRQATV</sequence>
<dbReference type="EMBL" id="JAFMPM010000008">
    <property type="protein sequence ID" value="MBO0614197.1"/>
    <property type="molecule type" value="Genomic_DNA"/>
</dbReference>
<proteinExistence type="predicted"/>
<evidence type="ECO:0000313" key="1">
    <source>
        <dbReference type="EMBL" id="MBO0614197.1"/>
    </source>
</evidence>
<accession>A0A8B0SN93</accession>
<organism evidence="2">
    <name type="scientific">Thiothrix fructosivorans</name>
    <dbReference type="NCBI Taxonomy" id="111770"/>
    <lineage>
        <taxon>Bacteria</taxon>
        <taxon>Pseudomonadati</taxon>
        <taxon>Pseudomonadota</taxon>
        <taxon>Gammaproteobacteria</taxon>
        <taxon>Thiotrichales</taxon>
        <taxon>Thiotrichaceae</taxon>
        <taxon>Thiothrix</taxon>
    </lineage>
</organism>
<gene>
    <name evidence="2" type="ORF">J1836_010290</name>
    <name evidence="1" type="ORF">J1836_14910</name>
</gene>
<evidence type="ECO:0000313" key="3">
    <source>
        <dbReference type="Proteomes" id="UP000664466"/>
    </source>
</evidence>
<protein>
    <submittedName>
        <fullName evidence="2">Type II toxin-antitoxin system VapB family antitoxin</fullName>
    </submittedName>
</protein>
<reference evidence="2" key="2">
    <citation type="submission" date="2021-04" db="EMBL/GenBank/DDBJ databases">
        <title>Complete Genome and methylome analysis of Thiothrix fructosivorans ATCC 49748.</title>
        <authorList>
            <person name="Fomenkov A."/>
            <person name="Sun L."/>
            <person name="Vincze T."/>
            <person name="Grabovich M.Y."/>
            <person name="Roberts R.J."/>
        </authorList>
    </citation>
    <scope>NUCLEOTIDE SEQUENCE</scope>
    <source>
        <strain evidence="2">ATCC 49748</strain>
    </source>
</reference>
<reference evidence="1 3" key="1">
    <citation type="submission" date="2021-03" db="EMBL/GenBank/DDBJ databases">
        <title>Draft genome and methylome analysis of Thiotrix fructosivoruns ATCC 49748.</title>
        <authorList>
            <person name="Fomenkov A."/>
            <person name="Grabovich M.Y."/>
            <person name="Roberts R.J."/>
        </authorList>
    </citation>
    <scope>NUCLEOTIDE SEQUENCE [LARGE SCALE GENOMIC DNA]</scope>
    <source>
        <strain evidence="1 3">ATCC 49748</strain>
    </source>
</reference>
<evidence type="ECO:0000313" key="2">
    <source>
        <dbReference type="EMBL" id="QTX12796.1"/>
    </source>
</evidence>
<name>A0A8B0SN93_9GAMM</name>
<dbReference type="InterPro" id="IPR019239">
    <property type="entry name" value="VapB_antitoxin"/>
</dbReference>
<keyword evidence="3" id="KW-1185">Reference proteome</keyword>
<dbReference type="EMBL" id="CP072748">
    <property type="protein sequence ID" value="QTX12796.1"/>
    <property type="molecule type" value="Genomic_DNA"/>
</dbReference>
<dbReference type="AlphaFoldDB" id="A0A8B0SN93"/>
<dbReference type="Pfam" id="PF09957">
    <property type="entry name" value="VapB_antitoxin"/>
    <property type="match status" value="1"/>
</dbReference>
<dbReference type="Proteomes" id="UP000664466">
    <property type="component" value="Unassembled WGS sequence"/>
</dbReference>